<evidence type="ECO:0000256" key="3">
    <source>
        <dbReference type="RuleBase" id="RU004447"/>
    </source>
</evidence>
<gene>
    <name evidence="6" type="ORF">SAMN05660349_00595</name>
</gene>
<evidence type="ECO:0000313" key="6">
    <source>
        <dbReference type="EMBL" id="SKB32796.1"/>
    </source>
</evidence>
<dbReference type="PROSITE" id="PS00143">
    <property type="entry name" value="INSULINASE"/>
    <property type="match status" value="1"/>
</dbReference>
<dbReference type="GO" id="GO:0046872">
    <property type="term" value="F:metal ion binding"/>
    <property type="evidence" value="ECO:0007669"/>
    <property type="project" value="InterPro"/>
</dbReference>
<dbReference type="GO" id="GO:0004222">
    <property type="term" value="F:metalloendopeptidase activity"/>
    <property type="evidence" value="ECO:0007669"/>
    <property type="project" value="InterPro"/>
</dbReference>
<keyword evidence="7" id="KW-1185">Reference proteome</keyword>
<dbReference type="RefSeq" id="WP_079682314.1">
    <property type="nucleotide sequence ID" value="NZ_FUYQ01000003.1"/>
</dbReference>
<evidence type="ECO:0000256" key="1">
    <source>
        <dbReference type="ARBA" id="ARBA00001947"/>
    </source>
</evidence>
<dbReference type="PANTHER" id="PTHR11851:SF49">
    <property type="entry name" value="MITOCHONDRIAL-PROCESSING PEPTIDASE SUBUNIT ALPHA"/>
    <property type="match status" value="1"/>
</dbReference>
<dbReference type="InterPro" id="IPR007863">
    <property type="entry name" value="Peptidase_M16_C"/>
</dbReference>
<dbReference type="InterPro" id="IPR001431">
    <property type="entry name" value="Pept_M16_Zn_BS"/>
</dbReference>
<comment type="cofactor">
    <cofactor evidence="1">
        <name>Zn(2+)</name>
        <dbReference type="ChEBI" id="CHEBI:29105"/>
    </cofactor>
</comment>
<dbReference type="EMBL" id="FUYQ01000003">
    <property type="protein sequence ID" value="SKB32796.1"/>
    <property type="molecule type" value="Genomic_DNA"/>
</dbReference>
<name>A0A1T5ACZ5_9BACT</name>
<dbReference type="Gene3D" id="3.30.830.10">
    <property type="entry name" value="Metalloenzyme, LuxS/M16 peptidase-like"/>
    <property type="match status" value="2"/>
</dbReference>
<protein>
    <submittedName>
        <fullName evidence="6">Predicted Zn-dependent peptidase</fullName>
    </submittedName>
</protein>
<dbReference type="Proteomes" id="UP000190852">
    <property type="component" value="Unassembled WGS sequence"/>
</dbReference>
<sequence length="409" mass="46769">MNYLSHVLSNGLRIVHLPVESPVSYCGLAINAGTRDESADEFGMAHFVEHMLFKGTLKRKSWHILNRMENVGGELNAYTTKEETFVYSVFMEEHYGRAFELITDLIQHSQFPKQEIEKEVDVILDEINSYKDNPSELIFDEFENLLFENHALGHNILGDEASLTRFTSETGRSFVERFYTADSMVFFSMGRTKFSRIVKMAEEELGKLTHLSSEKKRIAPQSYLPVSRQIHKDTYQAHVLMGGRSYSMYDDRRTILFLLNNLLGGPGMNSRLNVVLREKHGLVYNVESNVTTYTDTGLYNIYFGTDPKNMEKSIRLVNQEIQRLRNNKLTTSQLASAKKQLVGQLGVSSDNKEGTFLGLGKSFLHYNRYDTLPEVFQRIDKITAEQMLAVANEVFDPAQSFSLIYAPKS</sequence>
<proteinExistence type="inferred from homology"/>
<evidence type="ECO:0000256" key="2">
    <source>
        <dbReference type="ARBA" id="ARBA00007261"/>
    </source>
</evidence>
<dbReference type="GO" id="GO:0006508">
    <property type="term" value="P:proteolysis"/>
    <property type="evidence" value="ECO:0007669"/>
    <property type="project" value="InterPro"/>
</dbReference>
<dbReference type="PANTHER" id="PTHR11851">
    <property type="entry name" value="METALLOPROTEASE"/>
    <property type="match status" value="1"/>
</dbReference>
<feature type="domain" description="Peptidase M16 N-terminal" evidence="4">
    <location>
        <begin position="21"/>
        <end position="159"/>
    </location>
</feature>
<reference evidence="7" key="1">
    <citation type="submission" date="2017-02" db="EMBL/GenBank/DDBJ databases">
        <authorList>
            <person name="Varghese N."/>
            <person name="Submissions S."/>
        </authorList>
    </citation>
    <scope>NUCLEOTIDE SEQUENCE [LARGE SCALE GENOMIC DNA]</scope>
    <source>
        <strain evidence="7">DSM 24967</strain>
    </source>
</reference>
<feature type="domain" description="Peptidase M16 C-terminal" evidence="5">
    <location>
        <begin position="167"/>
        <end position="341"/>
    </location>
</feature>
<organism evidence="6 7">
    <name type="scientific">Parabacteroides chartae</name>
    <dbReference type="NCBI Taxonomy" id="1037355"/>
    <lineage>
        <taxon>Bacteria</taxon>
        <taxon>Pseudomonadati</taxon>
        <taxon>Bacteroidota</taxon>
        <taxon>Bacteroidia</taxon>
        <taxon>Bacteroidales</taxon>
        <taxon>Tannerellaceae</taxon>
        <taxon>Parabacteroides</taxon>
    </lineage>
</organism>
<dbReference type="InterPro" id="IPR011765">
    <property type="entry name" value="Pept_M16_N"/>
</dbReference>
<dbReference type="AlphaFoldDB" id="A0A1T5ACZ5"/>
<dbReference type="InterPro" id="IPR050361">
    <property type="entry name" value="MPP/UQCRC_Complex"/>
</dbReference>
<dbReference type="InterPro" id="IPR011249">
    <property type="entry name" value="Metalloenz_LuxS/M16"/>
</dbReference>
<evidence type="ECO:0000313" key="7">
    <source>
        <dbReference type="Proteomes" id="UP000190852"/>
    </source>
</evidence>
<comment type="similarity">
    <text evidence="2 3">Belongs to the peptidase M16 family.</text>
</comment>
<dbReference type="SUPFAM" id="SSF63411">
    <property type="entry name" value="LuxS/MPP-like metallohydrolase"/>
    <property type="match status" value="2"/>
</dbReference>
<evidence type="ECO:0000259" key="4">
    <source>
        <dbReference type="Pfam" id="PF00675"/>
    </source>
</evidence>
<dbReference type="Pfam" id="PF00675">
    <property type="entry name" value="Peptidase_M16"/>
    <property type="match status" value="1"/>
</dbReference>
<evidence type="ECO:0000259" key="5">
    <source>
        <dbReference type="Pfam" id="PF05193"/>
    </source>
</evidence>
<dbReference type="Pfam" id="PF05193">
    <property type="entry name" value="Peptidase_M16_C"/>
    <property type="match status" value="1"/>
</dbReference>
<accession>A0A1T5ACZ5</accession>